<evidence type="ECO:0000256" key="3">
    <source>
        <dbReference type="ARBA" id="ARBA00022538"/>
    </source>
</evidence>
<dbReference type="PANTHER" id="PTHR10110">
    <property type="entry name" value="SODIUM/HYDROGEN EXCHANGER"/>
    <property type="match status" value="1"/>
</dbReference>
<accession>A0A151U516</accession>
<dbReference type="GO" id="GO:0098719">
    <property type="term" value="P:sodium ion import across plasma membrane"/>
    <property type="evidence" value="ECO:0007669"/>
    <property type="project" value="TreeGrafter"/>
</dbReference>
<organism evidence="15 16">
    <name type="scientific">Cajanus cajan</name>
    <name type="common">Pigeon pea</name>
    <name type="synonym">Cajanus indicus</name>
    <dbReference type="NCBI Taxonomy" id="3821"/>
    <lineage>
        <taxon>Eukaryota</taxon>
        <taxon>Viridiplantae</taxon>
        <taxon>Streptophyta</taxon>
        <taxon>Embryophyta</taxon>
        <taxon>Tracheophyta</taxon>
        <taxon>Spermatophyta</taxon>
        <taxon>Magnoliopsida</taxon>
        <taxon>eudicotyledons</taxon>
        <taxon>Gunneridae</taxon>
        <taxon>Pentapetalae</taxon>
        <taxon>rosids</taxon>
        <taxon>fabids</taxon>
        <taxon>Fabales</taxon>
        <taxon>Fabaceae</taxon>
        <taxon>Papilionoideae</taxon>
        <taxon>50 kb inversion clade</taxon>
        <taxon>NPAAA clade</taxon>
        <taxon>indigoferoid/millettioid clade</taxon>
        <taxon>Phaseoleae</taxon>
        <taxon>Cajanus</taxon>
    </lineage>
</organism>
<sequence length="278" mass="31063">MQLFPLEFQAIYVPLLQLLNLSGILTIFFCGIVMSHYTWHNVTGSSRTTTKHSFATISFISETFIFMYVGMDALNTDQWKNSKASAGTSVAVSSTLFALVLIGRAAFVFPIANITNCIKRRESSKIEFRSQFIIWWAGLMRGAVTIALSYNQATQDSTLMITSTILVVLFSTVIFGSITRPLIEAVLLRHSKPATSDSPDSPEDLRFQLLEVSGPINQSNNQPFHRQSSLRLLTSYPTTTIHYFWRIFDDKFMRPVFGGRGFVSSVPGSLSSEAEEIS</sequence>
<keyword evidence="7" id="KW-0915">Sodium</keyword>
<keyword evidence="4 13" id="KW-0812">Transmembrane</keyword>
<protein>
    <submittedName>
        <fullName evidence="15">Sodium/hydrogen exchanger 1</fullName>
    </submittedName>
</protein>
<dbReference type="OMA" id="EHAIMIT"/>
<comment type="subcellular location">
    <subcellularLocation>
        <location evidence="1">Membrane</location>
        <topology evidence="1">Multi-pass membrane protein</topology>
    </subcellularLocation>
</comment>
<evidence type="ECO:0000256" key="7">
    <source>
        <dbReference type="ARBA" id="ARBA00023053"/>
    </source>
</evidence>
<name>A0A151U516_CAJCA</name>
<comment type="catalytic activity">
    <reaction evidence="12">
        <text>K(+)(in) + H(+)(out) = K(+)(out) + H(+)(in)</text>
        <dbReference type="Rhea" id="RHEA:29467"/>
        <dbReference type="ChEBI" id="CHEBI:15378"/>
        <dbReference type="ChEBI" id="CHEBI:29103"/>
    </reaction>
</comment>
<evidence type="ECO:0000256" key="5">
    <source>
        <dbReference type="ARBA" id="ARBA00022958"/>
    </source>
</evidence>
<feature type="domain" description="Cation/H+ exchanger transmembrane" evidence="14">
    <location>
        <begin position="17"/>
        <end position="184"/>
    </location>
</feature>
<feature type="transmembrane region" description="Helical" evidence="13">
    <location>
        <begin position="159"/>
        <end position="183"/>
    </location>
</feature>
<dbReference type="GO" id="GO:0051453">
    <property type="term" value="P:regulation of intracellular pH"/>
    <property type="evidence" value="ECO:0007669"/>
    <property type="project" value="TreeGrafter"/>
</dbReference>
<feature type="transmembrane region" description="Helical" evidence="13">
    <location>
        <begin position="12"/>
        <end position="33"/>
    </location>
</feature>
<comment type="catalytic activity">
    <reaction evidence="11">
        <text>Na(+)(in) + H(+)(out) = Na(+)(out) + H(+)(in)</text>
        <dbReference type="Rhea" id="RHEA:29419"/>
        <dbReference type="ChEBI" id="CHEBI:15378"/>
        <dbReference type="ChEBI" id="CHEBI:29101"/>
    </reaction>
</comment>
<evidence type="ECO:0000256" key="9">
    <source>
        <dbReference type="ARBA" id="ARBA00023136"/>
    </source>
</evidence>
<keyword evidence="3" id="KW-0633">Potassium transport</keyword>
<dbReference type="STRING" id="3821.A0A151U516"/>
<evidence type="ECO:0000259" key="14">
    <source>
        <dbReference type="Pfam" id="PF00999"/>
    </source>
</evidence>
<evidence type="ECO:0000256" key="11">
    <source>
        <dbReference type="ARBA" id="ARBA00047524"/>
    </source>
</evidence>
<evidence type="ECO:0000313" key="15">
    <source>
        <dbReference type="EMBL" id="KYP74393.1"/>
    </source>
</evidence>
<evidence type="ECO:0000256" key="12">
    <source>
        <dbReference type="ARBA" id="ARBA00047912"/>
    </source>
</evidence>
<evidence type="ECO:0000256" key="8">
    <source>
        <dbReference type="ARBA" id="ARBA00023065"/>
    </source>
</evidence>
<evidence type="ECO:0000256" key="13">
    <source>
        <dbReference type="SAM" id="Phobius"/>
    </source>
</evidence>
<dbReference type="Pfam" id="PF00999">
    <property type="entry name" value="Na_H_Exchanger"/>
    <property type="match status" value="1"/>
</dbReference>
<dbReference type="PANTHER" id="PTHR10110:SF197">
    <property type="entry name" value="SODIUM_HYDROGEN EXCHANGER"/>
    <property type="match status" value="1"/>
</dbReference>
<dbReference type="Gramene" id="C.cajan_06876.t">
    <property type="protein sequence ID" value="C.cajan_06876.t"/>
    <property type="gene ID" value="C.cajan_06876"/>
</dbReference>
<evidence type="ECO:0000313" key="16">
    <source>
        <dbReference type="Proteomes" id="UP000075243"/>
    </source>
</evidence>
<reference evidence="15 16" key="1">
    <citation type="journal article" date="2012" name="Nat. Biotechnol.">
        <title>Draft genome sequence of pigeonpea (Cajanus cajan), an orphan legume crop of resource-poor farmers.</title>
        <authorList>
            <person name="Varshney R.K."/>
            <person name="Chen W."/>
            <person name="Li Y."/>
            <person name="Bharti A.K."/>
            <person name="Saxena R.K."/>
            <person name="Schlueter J.A."/>
            <person name="Donoghue M.T."/>
            <person name="Azam S."/>
            <person name="Fan G."/>
            <person name="Whaley A.M."/>
            <person name="Farmer A.D."/>
            <person name="Sheridan J."/>
            <person name="Iwata A."/>
            <person name="Tuteja R."/>
            <person name="Penmetsa R.V."/>
            <person name="Wu W."/>
            <person name="Upadhyaya H.D."/>
            <person name="Yang S.P."/>
            <person name="Shah T."/>
            <person name="Saxena K.B."/>
            <person name="Michael T."/>
            <person name="McCombie W.R."/>
            <person name="Yang B."/>
            <person name="Zhang G."/>
            <person name="Yang H."/>
            <person name="Wang J."/>
            <person name="Spillane C."/>
            <person name="Cook D.R."/>
            <person name="May G.D."/>
            <person name="Xu X."/>
            <person name="Jackson S.A."/>
        </authorList>
    </citation>
    <scope>NUCLEOTIDE SEQUENCE [LARGE SCALE GENOMIC DNA]</scope>
    <source>
        <strain evidence="16">cv. Asha</strain>
    </source>
</reference>
<keyword evidence="10" id="KW-0739">Sodium transport</keyword>
<evidence type="ECO:0000256" key="10">
    <source>
        <dbReference type="ARBA" id="ARBA00023201"/>
    </source>
</evidence>
<dbReference type="InterPro" id="IPR006153">
    <property type="entry name" value="Cation/H_exchanger_TM"/>
</dbReference>
<dbReference type="Proteomes" id="UP000075243">
    <property type="component" value="Chromosome 2"/>
</dbReference>
<evidence type="ECO:0000256" key="1">
    <source>
        <dbReference type="ARBA" id="ARBA00004141"/>
    </source>
</evidence>
<dbReference type="AlphaFoldDB" id="A0A151U516"/>
<evidence type="ECO:0000256" key="4">
    <source>
        <dbReference type="ARBA" id="ARBA00022692"/>
    </source>
</evidence>
<keyword evidence="5" id="KW-0630">Potassium</keyword>
<feature type="transmembrane region" description="Helical" evidence="13">
    <location>
        <begin position="54"/>
        <end position="71"/>
    </location>
</feature>
<dbReference type="GO" id="GO:0015386">
    <property type="term" value="F:potassium:proton antiporter activity"/>
    <property type="evidence" value="ECO:0007669"/>
    <property type="project" value="TreeGrafter"/>
</dbReference>
<keyword evidence="6 13" id="KW-1133">Transmembrane helix</keyword>
<evidence type="ECO:0000256" key="2">
    <source>
        <dbReference type="ARBA" id="ARBA00022448"/>
    </source>
</evidence>
<keyword evidence="9 13" id="KW-0472">Membrane</keyword>
<proteinExistence type="predicted"/>
<dbReference type="InterPro" id="IPR018422">
    <property type="entry name" value="Cation/H_exchanger_CPA1"/>
</dbReference>
<dbReference type="EMBL" id="CM003604">
    <property type="protein sequence ID" value="KYP74393.1"/>
    <property type="molecule type" value="Genomic_DNA"/>
</dbReference>
<dbReference type="GO" id="GO:0015385">
    <property type="term" value="F:sodium:proton antiporter activity"/>
    <property type="evidence" value="ECO:0007669"/>
    <property type="project" value="InterPro"/>
</dbReference>
<feature type="transmembrane region" description="Helical" evidence="13">
    <location>
        <begin position="133"/>
        <end position="153"/>
    </location>
</feature>
<keyword evidence="8" id="KW-0406">Ion transport</keyword>
<feature type="transmembrane region" description="Helical" evidence="13">
    <location>
        <begin position="91"/>
        <end position="112"/>
    </location>
</feature>
<keyword evidence="2" id="KW-0813">Transport</keyword>
<keyword evidence="16" id="KW-1185">Reference proteome</keyword>
<evidence type="ECO:0000256" key="6">
    <source>
        <dbReference type="ARBA" id="ARBA00022989"/>
    </source>
</evidence>
<gene>
    <name evidence="15" type="ORF">KK1_007071</name>
</gene>
<dbReference type="GO" id="GO:0005886">
    <property type="term" value="C:plasma membrane"/>
    <property type="evidence" value="ECO:0007669"/>
    <property type="project" value="TreeGrafter"/>
</dbReference>